<reference evidence="3 4" key="1">
    <citation type="submission" date="2019-06" db="EMBL/GenBank/DDBJ databases">
        <title>Sequencing the genomes of 1000 actinobacteria strains.</title>
        <authorList>
            <person name="Klenk H.-P."/>
        </authorList>
    </citation>
    <scope>NUCLEOTIDE SEQUENCE [LARGE SCALE GENOMIC DNA]</scope>
    <source>
        <strain evidence="3 4">DSM 45679</strain>
    </source>
</reference>
<proteinExistence type="predicted"/>
<feature type="chain" id="PRO_5039291793" evidence="2">
    <location>
        <begin position="20"/>
        <end position="165"/>
    </location>
</feature>
<evidence type="ECO:0000256" key="2">
    <source>
        <dbReference type="SAM" id="SignalP"/>
    </source>
</evidence>
<comment type="caution">
    <text evidence="3">The sequence shown here is derived from an EMBL/GenBank/DDBJ whole genome shotgun (WGS) entry which is preliminary data.</text>
</comment>
<dbReference type="EMBL" id="VFML01000001">
    <property type="protein sequence ID" value="TQJ05460.1"/>
    <property type="molecule type" value="Genomic_DNA"/>
</dbReference>
<organism evidence="3 4">
    <name type="scientific">Amycolatopsis cihanbeyliensis</name>
    <dbReference type="NCBI Taxonomy" id="1128664"/>
    <lineage>
        <taxon>Bacteria</taxon>
        <taxon>Bacillati</taxon>
        <taxon>Actinomycetota</taxon>
        <taxon>Actinomycetes</taxon>
        <taxon>Pseudonocardiales</taxon>
        <taxon>Pseudonocardiaceae</taxon>
        <taxon>Amycolatopsis</taxon>
    </lineage>
</organism>
<keyword evidence="2" id="KW-0732">Signal</keyword>
<evidence type="ECO:0000313" key="3">
    <source>
        <dbReference type="EMBL" id="TQJ05460.1"/>
    </source>
</evidence>
<feature type="signal peptide" evidence="2">
    <location>
        <begin position="1"/>
        <end position="19"/>
    </location>
</feature>
<evidence type="ECO:0000256" key="1">
    <source>
        <dbReference type="SAM" id="MobiDB-lite"/>
    </source>
</evidence>
<name>A0A542DQT0_AMYCI</name>
<dbReference type="Proteomes" id="UP000320876">
    <property type="component" value="Unassembled WGS sequence"/>
</dbReference>
<sequence length="165" mass="17781">MSVAAIAMLGTAAAATAGAEVSRNVSVLGRAEIDTHDPASVFDISVHAWGNGHSGKGVIWMSHHYAEQVGWLVARVDCVRSEGPLGIVTAVVADAQDFAGITPRDPINLTVRDNGTKDSLAFASGEQVKRCHRSRTREHEIARGDFQMSVQPRRPRSVQKLREAE</sequence>
<accession>A0A542DQT0</accession>
<feature type="region of interest" description="Disordered" evidence="1">
    <location>
        <begin position="132"/>
        <end position="165"/>
    </location>
</feature>
<gene>
    <name evidence="3" type="ORF">FB471_5293</name>
</gene>
<evidence type="ECO:0000313" key="4">
    <source>
        <dbReference type="Proteomes" id="UP000320876"/>
    </source>
</evidence>
<dbReference type="AlphaFoldDB" id="A0A542DQT0"/>
<keyword evidence="4" id="KW-1185">Reference proteome</keyword>
<protein>
    <submittedName>
        <fullName evidence="3">Uncharacterized protein</fullName>
    </submittedName>
</protein>